<feature type="transmembrane region" description="Helical" evidence="3">
    <location>
        <begin position="233"/>
        <end position="251"/>
    </location>
</feature>
<comment type="caution">
    <text evidence="5">The sequence shown here is derived from an EMBL/GenBank/DDBJ whole genome shotgun (WGS) entry which is preliminary data.</text>
</comment>
<dbReference type="Gene3D" id="3.30.450.20">
    <property type="entry name" value="PAS domain"/>
    <property type="match status" value="1"/>
</dbReference>
<dbReference type="GO" id="GO:0000160">
    <property type="term" value="P:phosphorelay signal transduction system"/>
    <property type="evidence" value="ECO:0007669"/>
    <property type="project" value="InterPro"/>
</dbReference>
<dbReference type="Gene3D" id="1.25.40.10">
    <property type="entry name" value="Tetratricopeptide repeat domain"/>
    <property type="match status" value="1"/>
</dbReference>
<evidence type="ECO:0000259" key="4">
    <source>
        <dbReference type="PROSITE" id="PS50112"/>
    </source>
</evidence>
<keyword evidence="3" id="KW-0812">Transmembrane</keyword>
<feature type="transmembrane region" description="Helical" evidence="3">
    <location>
        <begin position="164"/>
        <end position="181"/>
    </location>
</feature>
<dbReference type="InterPro" id="IPR036388">
    <property type="entry name" value="WH-like_DNA-bd_sf"/>
</dbReference>
<name>E6Q263_9ZZZZ</name>
<dbReference type="InterPro" id="IPR051677">
    <property type="entry name" value="AfsR-DnrI-RedD_regulator"/>
</dbReference>
<feature type="domain" description="PAS" evidence="4">
    <location>
        <begin position="347"/>
        <end position="397"/>
    </location>
</feature>
<sequence length="708" mass="77482">MSAAPLVLALALAWAHPSLVSCARVVRLQPSSRGGGVLAQVALEAPRRSGPWEIFAPSGSRAALAYRLTRRGNEHVAFDDEIPNEGHVLYSGPPALTIPNAWAQRPFFVRIFSKAGARGCIRAAPLSFVLQNEPRHVPLYLYFGLLGGTTLTMLVLFAMSGEPFIGWYLAYLGSLILYQLFRNDFLWQLGWPFGPWHSGEIEYVLWGPNIALYAQFARSFLQTTRYAPRIDRLLVIGIAILLGYLPVVVLLQHFTGFNLNPRSSIPIASMLWVSALVIVATIDRARAGYRPARYFLLSYPILLIFVCIALWQYVAGMHAGIGIYGAEIGTGSECILLAFAIGDRLRIERTLGRVLSNIDATIVRLERDGSVLFATANVDSLLGISSEKLIGKRIAELPGAPRAGILTKLARAAIRTKSKERTTLDLALSNHLGEIKSFVATLHVERERSGAIAAIQVALQPALPESAPQVRPSGSTAPKPALSLSIYRGLLLVDASAVALTGREIELIAFLALHRRPIPSSQLATAIWPDRDSRAAASALQTTISRLRKKLPPDTVVATQRHYALGATVRSDLDELRAALRAEDIEELQRLLPLVAGAIPASLRQREWFADFDLWLESLRRDALLLLGEALVTRGELSAPLSIADDLRRLDPSDESGYLLAIRALLAANDPAAARRVYADCRRALDRALGLTPSPQFEQFCRSFSETA</sequence>
<evidence type="ECO:0000313" key="5">
    <source>
        <dbReference type="EMBL" id="CBI01273.1"/>
    </source>
</evidence>
<reference evidence="5" key="1">
    <citation type="submission" date="2009-10" db="EMBL/GenBank/DDBJ databases">
        <title>Diversity of trophic interactions inside an arsenic-rich microbial ecosystem.</title>
        <authorList>
            <person name="Bertin P.N."/>
            <person name="Heinrich-Salmeron A."/>
            <person name="Pelletier E."/>
            <person name="Goulhen-Chollet F."/>
            <person name="Arsene-Ploetze F."/>
            <person name="Gallien S."/>
            <person name="Calteau A."/>
            <person name="Vallenet D."/>
            <person name="Casiot C."/>
            <person name="Chane-Woon-Ming B."/>
            <person name="Giloteaux L."/>
            <person name="Barakat M."/>
            <person name="Bonnefoy V."/>
            <person name="Bruneel O."/>
            <person name="Chandler M."/>
            <person name="Cleiss J."/>
            <person name="Duran R."/>
            <person name="Elbaz-Poulichet F."/>
            <person name="Fonknechten N."/>
            <person name="Lauga B."/>
            <person name="Mornico D."/>
            <person name="Ortet P."/>
            <person name="Schaeffer C."/>
            <person name="Siguier P."/>
            <person name="Alexander Thil Smith A."/>
            <person name="Van Dorsselaer A."/>
            <person name="Weissenbach J."/>
            <person name="Medigue C."/>
            <person name="Le Paslier D."/>
        </authorList>
    </citation>
    <scope>NUCLEOTIDE SEQUENCE</scope>
</reference>
<dbReference type="GO" id="GO:0003677">
    <property type="term" value="F:DNA binding"/>
    <property type="evidence" value="ECO:0007669"/>
    <property type="project" value="UniProtKB-KW"/>
</dbReference>
<dbReference type="InterPro" id="IPR000014">
    <property type="entry name" value="PAS"/>
</dbReference>
<dbReference type="AlphaFoldDB" id="E6Q263"/>
<gene>
    <name evidence="5" type="ORF">CARN4_1707</name>
</gene>
<dbReference type="PROSITE" id="PS50112">
    <property type="entry name" value="PAS"/>
    <property type="match status" value="1"/>
</dbReference>
<evidence type="ECO:0000256" key="2">
    <source>
        <dbReference type="ARBA" id="ARBA00023125"/>
    </source>
</evidence>
<dbReference type="SUPFAM" id="SSF55785">
    <property type="entry name" value="PYP-like sensor domain (PAS domain)"/>
    <property type="match status" value="1"/>
</dbReference>
<dbReference type="Pfam" id="PF03704">
    <property type="entry name" value="BTAD"/>
    <property type="match status" value="1"/>
</dbReference>
<feature type="transmembrane region" description="Helical" evidence="3">
    <location>
        <begin position="263"/>
        <end position="282"/>
    </location>
</feature>
<dbReference type="SMART" id="SM01043">
    <property type="entry name" value="BTAD"/>
    <property type="match status" value="1"/>
</dbReference>
<keyword evidence="3" id="KW-0472">Membrane</keyword>
<dbReference type="SUPFAM" id="SSF48452">
    <property type="entry name" value="TPR-like"/>
    <property type="match status" value="1"/>
</dbReference>
<feature type="transmembrane region" description="Helical" evidence="3">
    <location>
        <begin position="139"/>
        <end position="157"/>
    </location>
</feature>
<dbReference type="InterPro" id="IPR005158">
    <property type="entry name" value="BTAD"/>
</dbReference>
<dbReference type="InterPro" id="IPR011990">
    <property type="entry name" value="TPR-like_helical_dom_sf"/>
</dbReference>
<comment type="similarity">
    <text evidence="1">Belongs to the AfsR/DnrI/RedD regulatory family.</text>
</comment>
<accession>E6Q263</accession>
<dbReference type="InterPro" id="IPR001867">
    <property type="entry name" value="OmpR/PhoB-type_DNA-bd"/>
</dbReference>
<dbReference type="PANTHER" id="PTHR35807">
    <property type="entry name" value="TRANSCRIPTIONAL REGULATOR REDD-RELATED"/>
    <property type="match status" value="1"/>
</dbReference>
<dbReference type="InterPro" id="IPR016032">
    <property type="entry name" value="Sig_transdc_resp-reg_C-effctor"/>
</dbReference>
<dbReference type="InterPro" id="IPR011623">
    <property type="entry name" value="7TMR_DISM_rcpt_extracell_dom1"/>
</dbReference>
<feature type="transmembrane region" description="Helical" evidence="3">
    <location>
        <begin position="294"/>
        <end position="315"/>
    </location>
</feature>
<dbReference type="SMART" id="SM00862">
    <property type="entry name" value="Trans_reg_C"/>
    <property type="match status" value="1"/>
</dbReference>
<organism evidence="5">
    <name type="scientific">mine drainage metagenome</name>
    <dbReference type="NCBI Taxonomy" id="410659"/>
    <lineage>
        <taxon>unclassified sequences</taxon>
        <taxon>metagenomes</taxon>
        <taxon>ecological metagenomes</taxon>
    </lineage>
</organism>
<dbReference type="InterPro" id="IPR035965">
    <property type="entry name" value="PAS-like_dom_sf"/>
</dbReference>
<dbReference type="Gene3D" id="1.10.10.10">
    <property type="entry name" value="Winged helix-like DNA-binding domain superfamily/Winged helix DNA-binding domain"/>
    <property type="match status" value="1"/>
</dbReference>
<dbReference type="Pfam" id="PF00486">
    <property type="entry name" value="Trans_reg_C"/>
    <property type="match status" value="1"/>
</dbReference>
<keyword evidence="3" id="KW-1133">Transmembrane helix</keyword>
<proteinExistence type="inferred from homology"/>
<dbReference type="Pfam" id="PF07695">
    <property type="entry name" value="7TMR-DISM_7TM"/>
    <property type="match status" value="1"/>
</dbReference>
<protein>
    <recommendedName>
        <fullName evidence="4">PAS domain-containing protein</fullName>
    </recommendedName>
</protein>
<evidence type="ECO:0000256" key="1">
    <source>
        <dbReference type="ARBA" id="ARBA00005820"/>
    </source>
</evidence>
<keyword evidence="2" id="KW-0238">DNA-binding</keyword>
<dbReference type="GO" id="GO:0006355">
    <property type="term" value="P:regulation of DNA-templated transcription"/>
    <property type="evidence" value="ECO:0007669"/>
    <property type="project" value="InterPro"/>
</dbReference>
<evidence type="ECO:0000256" key="3">
    <source>
        <dbReference type="SAM" id="Phobius"/>
    </source>
</evidence>
<dbReference type="SUPFAM" id="SSF46894">
    <property type="entry name" value="C-terminal effector domain of the bipartite response regulators"/>
    <property type="match status" value="1"/>
</dbReference>
<dbReference type="EMBL" id="CABO01000017">
    <property type="protein sequence ID" value="CBI01273.1"/>
    <property type="molecule type" value="Genomic_DNA"/>
</dbReference>